<dbReference type="STRING" id="928856.SAMN04488049_104216"/>
<dbReference type="Proteomes" id="UP000052022">
    <property type="component" value="Unassembled WGS sequence"/>
</dbReference>
<dbReference type="Pfam" id="PF05762">
    <property type="entry name" value="VWA_CoxE"/>
    <property type="match status" value="1"/>
</dbReference>
<name>A0A0P1GFG5_9RHOB</name>
<proteinExistence type="predicted"/>
<dbReference type="InterPro" id="IPR036465">
    <property type="entry name" value="vWFA_dom_sf"/>
</dbReference>
<dbReference type="RefSeq" id="WP_058290950.1">
    <property type="nucleotide sequence ID" value="NZ_CYSD01000039.1"/>
</dbReference>
<accession>A0A0P1GFG5</accession>
<reference evidence="1 2" key="1">
    <citation type="submission" date="2015-09" db="EMBL/GenBank/DDBJ databases">
        <authorList>
            <consortium name="Swine Surveillance"/>
        </authorList>
    </citation>
    <scope>NUCLEOTIDE SEQUENCE [LARGE SCALE GENOMIC DNA]</scope>
    <source>
        <strain evidence="1 2">CECT 7557</strain>
    </source>
</reference>
<protein>
    <submittedName>
        <fullName evidence="1">VWA domain containing CoxE-like protein</fullName>
    </submittedName>
</protein>
<dbReference type="PIRSF" id="PIRSF010256">
    <property type="entry name" value="CoxE_vWa"/>
    <property type="match status" value="1"/>
</dbReference>
<dbReference type="PANTHER" id="PTHR39338:SF6">
    <property type="entry name" value="BLL5662 PROTEIN"/>
    <property type="match status" value="1"/>
</dbReference>
<dbReference type="InterPro" id="IPR008912">
    <property type="entry name" value="Uncharacterised_CoxE"/>
</dbReference>
<sequence>MAELTTEQPVPDEPKLVENLTHFVRALRRAGVPVGTGALRDVVEALALVGVGQREDFYWVLRSYFVTSPEQGVVFDQLFRLFWRDPRYLDQMMAAMLPSVRGVSPEEKAKPAARRAAEALVAATQAPDPDLPEGEEVEFDFSATQSAQERLAHLDFEQMTAEELAQAKRSIAAMTLPVPPLRGRRLRPAAQGLRADWRRMMRSACRTGGEVQALARRSPPPRWPDLVVICDISGSMSRYSRMMLHFLHAVANLNPQRGQTQSGRGRWARVQGFTFGTQLTNITRHLRARDVDVALAAAGAQAQDWRGGTRIGACLQDFNHSWSRRVLGTGAVVVLVTDGLERGDPQQLAQEMQRLHLSSRRLIWVNPLLRWDGFAPKAGGIRAMLPHVDSLRAGHSLESFAALTQALSSPNDVGERDRLLRAMAQS</sequence>
<keyword evidence="2" id="KW-1185">Reference proteome</keyword>
<dbReference type="OrthoDB" id="9790469at2"/>
<dbReference type="Gene3D" id="3.40.50.410">
    <property type="entry name" value="von Willebrand factor, type A domain"/>
    <property type="match status" value="1"/>
</dbReference>
<dbReference type="PANTHER" id="PTHR39338">
    <property type="entry name" value="BLL5662 PROTEIN-RELATED"/>
    <property type="match status" value="1"/>
</dbReference>
<dbReference type="EMBL" id="CYSD01000039">
    <property type="protein sequence ID" value="CUH80510.1"/>
    <property type="molecule type" value="Genomic_DNA"/>
</dbReference>
<organism evidence="1 2">
    <name type="scientific">Tritonibacter multivorans</name>
    <dbReference type="NCBI Taxonomy" id="928856"/>
    <lineage>
        <taxon>Bacteria</taxon>
        <taxon>Pseudomonadati</taxon>
        <taxon>Pseudomonadota</taxon>
        <taxon>Alphaproteobacteria</taxon>
        <taxon>Rhodobacterales</taxon>
        <taxon>Paracoccaceae</taxon>
        <taxon>Tritonibacter</taxon>
    </lineage>
</organism>
<evidence type="ECO:0000313" key="2">
    <source>
        <dbReference type="Proteomes" id="UP000052022"/>
    </source>
</evidence>
<evidence type="ECO:0000313" key="1">
    <source>
        <dbReference type="EMBL" id="CUH80510.1"/>
    </source>
</evidence>
<dbReference type="InterPro" id="IPR011195">
    <property type="entry name" value="UCP010256"/>
</dbReference>
<dbReference type="CDD" id="cd00198">
    <property type="entry name" value="vWFA"/>
    <property type="match status" value="1"/>
</dbReference>
<dbReference type="SUPFAM" id="SSF53300">
    <property type="entry name" value="vWA-like"/>
    <property type="match status" value="1"/>
</dbReference>
<dbReference type="AlphaFoldDB" id="A0A0P1GFG5"/>
<gene>
    <name evidence="1" type="ORF">TRM7557_02933</name>
</gene>